<dbReference type="GO" id="GO:0003824">
    <property type="term" value="F:catalytic activity"/>
    <property type="evidence" value="ECO:0007669"/>
    <property type="project" value="InterPro"/>
</dbReference>
<evidence type="ECO:0000313" key="4">
    <source>
        <dbReference type="EMBL" id="GAP33108.1"/>
    </source>
</evidence>
<evidence type="ECO:0000256" key="1">
    <source>
        <dbReference type="SAM" id="Phobius"/>
    </source>
</evidence>
<dbReference type="InterPro" id="IPR036691">
    <property type="entry name" value="Endo/exonu/phosph_ase_sf"/>
</dbReference>
<keyword evidence="1" id="KW-1133">Transmembrane helix</keyword>
<organism evidence="4 5">
    <name type="scientific">Nocardia seriolae</name>
    <dbReference type="NCBI Taxonomy" id="37332"/>
    <lineage>
        <taxon>Bacteria</taxon>
        <taxon>Bacillati</taxon>
        <taxon>Actinomycetota</taxon>
        <taxon>Actinomycetes</taxon>
        <taxon>Mycobacteriales</taxon>
        <taxon>Nocardiaceae</taxon>
        <taxon>Nocardia</taxon>
    </lineage>
</organism>
<name>A0A0B8NHA2_9NOCA</name>
<dbReference type="EMBL" id="BBYQ01000210">
    <property type="protein sequence ID" value="GAP33108.1"/>
    <property type="molecule type" value="Genomic_DNA"/>
</dbReference>
<dbReference type="InterPro" id="IPR005135">
    <property type="entry name" value="Endo/exonuclease/phosphatase"/>
</dbReference>
<dbReference type="Proteomes" id="UP000037179">
    <property type="component" value="Unassembled WGS sequence"/>
</dbReference>
<feature type="domain" description="Endonuclease/exonuclease/phosphatase" evidence="2">
    <location>
        <begin position="117"/>
        <end position="321"/>
    </location>
</feature>
<reference evidence="4 5" key="2">
    <citation type="journal article" date="2016" name="Genome Announc.">
        <title>Draft Genome Sequence of Erythromycin- and Oxytetracycline-Sensitive Nocardia seriolae Strain U-1 (NBRC 110359).</title>
        <authorList>
            <person name="Imajoh M."/>
            <person name="Sukeda M."/>
            <person name="Shimizu M."/>
            <person name="Yamane J."/>
            <person name="Ohnishi K."/>
            <person name="Oshima S."/>
        </authorList>
    </citation>
    <scope>NUCLEOTIDE SEQUENCE [LARGE SCALE GENOMIC DNA]</scope>
    <source>
        <strain evidence="4 5">U-1</strain>
    </source>
</reference>
<accession>A0A0B8NHA2</accession>
<dbReference type="Pfam" id="PF03372">
    <property type="entry name" value="Exo_endo_phos"/>
    <property type="match status" value="1"/>
</dbReference>
<dbReference type="GeneID" id="93373167"/>
<evidence type="ECO:0000313" key="6">
    <source>
        <dbReference type="Proteomes" id="UP000180166"/>
    </source>
</evidence>
<evidence type="ECO:0000313" key="3">
    <source>
        <dbReference type="EMBL" id="APA96493.1"/>
    </source>
</evidence>
<reference evidence="3 6" key="3">
    <citation type="submission" date="2016-10" db="EMBL/GenBank/DDBJ databases">
        <title>Genome sequence of Nocardia seriolae strain EM150506, isolated from Anguila japonica.</title>
        <authorList>
            <person name="Han H.-J."/>
        </authorList>
    </citation>
    <scope>NUCLEOTIDE SEQUENCE [LARGE SCALE GENOMIC DNA]</scope>
    <source>
        <strain evidence="3 6">EM150506</strain>
    </source>
</reference>
<keyword evidence="1" id="KW-0472">Membrane</keyword>
<sequence length="330" mass="35428">MVDGIVRERPIAEARRPRGRRIARIAATAAGWAALLAGTLGVGLHYGTWRWEPVVPATSFASYLMLGAPVAIVMLASARRWVSAGLAVVAAGAAVWSQAPMLWPDGTAPAGPDLVVMQSNLELGGGDAEAVVREVRNGSVELLTLEELTPELLNRLDAAGLAEVLPYQYAAAASGGQGTGIFSRYPLQDGVKFEGFWLNNLRATMIHPERGPVTVFAFHPIPPLTWSQEWAHELSRIHDLLAEQTGQVVVGGDFNSTWDHAAYRKLLNDRYADSAELLGLGALPTWPNDRSWGPVIGIDRILIAGGHATALHSATIPGTDHRAIIARLRL</sequence>
<feature type="transmembrane region" description="Helical" evidence="1">
    <location>
        <begin position="25"/>
        <end position="48"/>
    </location>
</feature>
<dbReference type="Proteomes" id="UP000180166">
    <property type="component" value="Chromosome"/>
</dbReference>
<dbReference type="KEGG" id="nsr:NS506_02428"/>
<proteinExistence type="predicted"/>
<dbReference type="SUPFAM" id="SSF56219">
    <property type="entry name" value="DNase I-like"/>
    <property type="match status" value="1"/>
</dbReference>
<protein>
    <recommendedName>
        <fullName evidence="2">Endonuclease/exonuclease/phosphatase domain-containing protein</fullName>
    </recommendedName>
</protein>
<dbReference type="Gene3D" id="3.60.10.10">
    <property type="entry name" value="Endonuclease/exonuclease/phosphatase"/>
    <property type="match status" value="1"/>
</dbReference>
<reference evidence="5" key="1">
    <citation type="submission" date="2015-07" db="EMBL/GenBank/DDBJ databases">
        <title>Nocardia seriolae U-1 whole genome shotgun sequence.</title>
        <authorList>
            <person name="Imajoh M."/>
            <person name="Fukumoto Y."/>
            <person name="Sukeda M."/>
            <person name="Yamane J."/>
            <person name="Yamasaki K."/>
            <person name="Shimizu M."/>
            <person name="Ohnishi K."/>
            <person name="Oshima S."/>
        </authorList>
    </citation>
    <scope>NUCLEOTIDE SEQUENCE [LARGE SCALE GENOMIC DNA]</scope>
    <source>
        <strain evidence="5">U-1</strain>
    </source>
</reference>
<gene>
    <name evidence="3" type="ORF">NS506_02428</name>
    <name evidence="4" type="ORF">NSK11_contig00210-0006</name>
</gene>
<evidence type="ECO:0000259" key="2">
    <source>
        <dbReference type="Pfam" id="PF03372"/>
    </source>
</evidence>
<dbReference type="EMBL" id="CP017839">
    <property type="protein sequence ID" value="APA96493.1"/>
    <property type="molecule type" value="Genomic_DNA"/>
</dbReference>
<evidence type="ECO:0000313" key="5">
    <source>
        <dbReference type="Proteomes" id="UP000037179"/>
    </source>
</evidence>
<dbReference type="RefSeq" id="WP_106852499.1">
    <property type="nucleotide sequence ID" value="NZ_AP017900.1"/>
</dbReference>
<keyword evidence="5" id="KW-1185">Reference proteome</keyword>
<feature type="transmembrane region" description="Helical" evidence="1">
    <location>
        <begin position="60"/>
        <end position="77"/>
    </location>
</feature>
<dbReference type="AlphaFoldDB" id="A0A0B8NHA2"/>
<keyword evidence="1" id="KW-0812">Transmembrane</keyword>
<feature type="transmembrane region" description="Helical" evidence="1">
    <location>
        <begin position="84"/>
        <end position="103"/>
    </location>
</feature>
<dbReference type="OrthoDB" id="2340043at2"/>